<organism evidence="8 9">
    <name type="scientific">Rufibacter latericius</name>
    <dbReference type="NCBI Taxonomy" id="2487040"/>
    <lineage>
        <taxon>Bacteria</taxon>
        <taxon>Pseudomonadati</taxon>
        <taxon>Bacteroidota</taxon>
        <taxon>Cytophagia</taxon>
        <taxon>Cytophagales</taxon>
        <taxon>Hymenobacteraceae</taxon>
        <taxon>Rufibacter</taxon>
    </lineage>
</organism>
<dbReference type="Gene3D" id="1.25.40.390">
    <property type="match status" value="1"/>
</dbReference>
<dbReference type="RefSeq" id="WP_123124924.1">
    <property type="nucleotide sequence ID" value="NZ_RJJD01000001.1"/>
</dbReference>
<evidence type="ECO:0000256" key="5">
    <source>
        <dbReference type="ARBA" id="ARBA00023237"/>
    </source>
</evidence>
<sequence>MKINKFFIGLSLSCAMVFTACEDIIDVDPEFQKERSQIFKNLEEYEYALTGAYSLFRQTGYFGSGGQTTGSWSVLPDMMTDNLVQTGEDLGNWTNQVNYFYASDDSDIEIAWTAAYGVINQANLVLTNIDQIGASEPKRVNRIKGQALAIRAMAHFDLLRYWGESYERNSAAKGVPYKTEFSPEELPARLSVKETYDKIFQDMTAAEAALSDIDVPSINAATNRGYIDLLVVRALMARMNLYAKEYAAAENYATLVIDAKPLASKTEFPGVWSDASLAEVIWSVTFSAGQGDFGSGIHAASSNRNRFRPSQELLDLYDAENDIRFPVYFATRQSQNVTPARTIYPGTPLVYTNANPPVLITRRILYKIVRTNGTRYDNQLNWKALRTGEMYLIRAEARAMQGGAKAVLGLADLNTLRAARINNYVPVVLAGQNLLDAIEDERRRELVGEGHRWFDLKRTNRVIDREDVTLNFTAEQLDPNAREWTWPIPQVEIDANENIRGQQTEGY</sequence>
<dbReference type="OrthoDB" id="9792139at2"/>
<reference evidence="8 9" key="1">
    <citation type="submission" date="2018-11" db="EMBL/GenBank/DDBJ databases">
        <title>Rufibacter latericius sp. nov., isolated from water in Baiyang Lake.</title>
        <authorList>
            <person name="Yang Y."/>
        </authorList>
    </citation>
    <scope>NUCLEOTIDE SEQUENCE [LARGE SCALE GENOMIC DNA]</scope>
    <source>
        <strain evidence="8 9">R-22-1c-1</strain>
    </source>
</reference>
<dbReference type="CDD" id="cd08977">
    <property type="entry name" value="SusD"/>
    <property type="match status" value="1"/>
</dbReference>
<keyword evidence="5" id="KW-0998">Cell outer membrane</keyword>
<evidence type="ECO:0000256" key="2">
    <source>
        <dbReference type="ARBA" id="ARBA00006275"/>
    </source>
</evidence>
<dbReference type="InterPro" id="IPR033985">
    <property type="entry name" value="SusD-like_N"/>
</dbReference>
<evidence type="ECO:0000259" key="7">
    <source>
        <dbReference type="Pfam" id="PF14322"/>
    </source>
</evidence>
<evidence type="ECO:0000313" key="8">
    <source>
        <dbReference type="EMBL" id="RNI31022.1"/>
    </source>
</evidence>
<evidence type="ECO:0000256" key="1">
    <source>
        <dbReference type="ARBA" id="ARBA00004442"/>
    </source>
</evidence>
<dbReference type="Pfam" id="PF07980">
    <property type="entry name" value="SusD_RagB"/>
    <property type="match status" value="1"/>
</dbReference>
<evidence type="ECO:0000313" key="9">
    <source>
        <dbReference type="Proteomes" id="UP000272117"/>
    </source>
</evidence>
<protein>
    <submittedName>
        <fullName evidence="8">RagB/SusD family nutrient uptake outer membrane protein</fullName>
    </submittedName>
</protein>
<dbReference type="SUPFAM" id="SSF48452">
    <property type="entry name" value="TPR-like"/>
    <property type="match status" value="1"/>
</dbReference>
<keyword evidence="4" id="KW-0472">Membrane</keyword>
<dbReference type="InterPro" id="IPR012944">
    <property type="entry name" value="SusD_RagB_dom"/>
</dbReference>
<dbReference type="AlphaFoldDB" id="A0A3M9MZN5"/>
<feature type="domain" description="RagB/SusD" evidence="6">
    <location>
        <begin position="300"/>
        <end position="507"/>
    </location>
</feature>
<evidence type="ECO:0000256" key="4">
    <source>
        <dbReference type="ARBA" id="ARBA00023136"/>
    </source>
</evidence>
<dbReference type="EMBL" id="RJJD01000001">
    <property type="protein sequence ID" value="RNI31022.1"/>
    <property type="molecule type" value="Genomic_DNA"/>
</dbReference>
<dbReference type="PROSITE" id="PS51257">
    <property type="entry name" value="PROKAR_LIPOPROTEIN"/>
    <property type="match status" value="1"/>
</dbReference>
<feature type="domain" description="SusD-like N-terminal" evidence="7">
    <location>
        <begin position="90"/>
        <end position="213"/>
    </location>
</feature>
<dbReference type="GO" id="GO:0009279">
    <property type="term" value="C:cell outer membrane"/>
    <property type="evidence" value="ECO:0007669"/>
    <property type="project" value="UniProtKB-SubCell"/>
</dbReference>
<proteinExistence type="inferred from homology"/>
<comment type="caution">
    <text evidence="8">The sequence shown here is derived from an EMBL/GenBank/DDBJ whole genome shotgun (WGS) entry which is preliminary data.</text>
</comment>
<keyword evidence="3" id="KW-0732">Signal</keyword>
<evidence type="ECO:0000259" key="6">
    <source>
        <dbReference type="Pfam" id="PF07980"/>
    </source>
</evidence>
<dbReference type="Proteomes" id="UP000272117">
    <property type="component" value="Unassembled WGS sequence"/>
</dbReference>
<keyword evidence="9" id="KW-1185">Reference proteome</keyword>
<name>A0A3M9MZN5_9BACT</name>
<dbReference type="InterPro" id="IPR011990">
    <property type="entry name" value="TPR-like_helical_dom_sf"/>
</dbReference>
<comment type="subcellular location">
    <subcellularLocation>
        <location evidence="1">Cell outer membrane</location>
    </subcellularLocation>
</comment>
<comment type="similarity">
    <text evidence="2">Belongs to the SusD family.</text>
</comment>
<dbReference type="Pfam" id="PF14322">
    <property type="entry name" value="SusD-like_3"/>
    <property type="match status" value="1"/>
</dbReference>
<gene>
    <name evidence="8" type="ORF">EFB08_00315</name>
</gene>
<accession>A0A3M9MZN5</accession>
<evidence type="ECO:0000256" key="3">
    <source>
        <dbReference type="ARBA" id="ARBA00022729"/>
    </source>
</evidence>